<evidence type="ECO:0000313" key="1">
    <source>
        <dbReference type="EMBL" id="EDS91977.1"/>
    </source>
</evidence>
<dbReference type="EMBL" id="ABKX01000005">
    <property type="protein sequence ID" value="EDS91977.1"/>
    <property type="molecule type" value="Genomic_DNA"/>
</dbReference>
<comment type="caution">
    <text evidence="1">The sequence shown here is derived from an EMBL/GenBank/DDBJ whole genome shotgun (WGS) entry which is preliminary data.</text>
</comment>
<proteinExistence type="predicted"/>
<reference evidence="1 2" key="1">
    <citation type="submission" date="2008-02" db="EMBL/GenBank/DDBJ databases">
        <title>Annotation of Escherichia albertii TW07627.</title>
        <authorList>
            <person name="Sutton G."/>
            <person name="Whittam T.S."/>
            <person name="Sebastian Y."/>
        </authorList>
    </citation>
    <scope>NUCLEOTIDE SEQUENCE [LARGE SCALE GENOMIC DNA]</scope>
    <source>
        <strain evidence="1 2">TW07627</strain>
    </source>
</reference>
<evidence type="ECO:0000313" key="2">
    <source>
        <dbReference type="Proteomes" id="UP000003042"/>
    </source>
</evidence>
<sequence>MFISTAAKAEAERAISTGKTVSRTEKIFMKKARLRIERRRYGNFL</sequence>
<name>A0ABC9NP57_ESCAT</name>
<accession>A0ABC9NP57</accession>
<dbReference type="AlphaFoldDB" id="A0ABC9NP57"/>
<gene>
    <name evidence="1" type="ORF">ESCAB7627_2682</name>
</gene>
<protein>
    <submittedName>
        <fullName evidence="1">Uncharacterized protein</fullName>
    </submittedName>
</protein>
<organism evidence="1 2">
    <name type="scientific">Escherichia albertii (strain TW07627)</name>
    <dbReference type="NCBI Taxonomy" id="502347"/>
    <lineage>
        <taxon>Bacteria</taxon>
        <taxon>Pseudomonadati</taxon>
        <taxon>Pseudomonadota</taxon>
        <taxon>Gammaproteobacteria</taxon>
        <taxon>Enterobacterales</taxon>
        <taxon>Enterobacteriaceae</taxon>
        <taxon>Escherichia</taxon>
    </lineage>
</organism>
<dbReference type="Proteomes" id="UP000003042">
    <property type="component" value="Unassembled WGS sequence"/>
</dbReference>